<reference evidence="3" key="1">
    <citation type="submission" date="2016-09" db="EMBL/GenBank/DDBJ databases">
        <title>Complete Genome Sequence of Brevibacterium linens SMQ-1335.</title>
        <authorList>
            <person name="de Melo A.G."/>
            <person name="Labrie S.J."/>
            <person name="Dumaresq J."/>
            <person name="Roberts R.J."/>
            <person name="Tremblay D.M."/>
            <person name="Moineau S."/>
        </authorList>
    </citation>
    <scope>NUCLEOTIDE SEQUENCE [LARGE SCALE GENOMIC DNA]</scope>
    <source>
        <strain evidence="3">SMQ-1335</strain>
    </source>
</reference>
<dbReference type="Gene3D" id="2.40.50.140">
    <property type="entry name" value="Nucleic acid-binding proteins"/>
    <property type="match status" value="1"/>
</dbReference>
<organism evidence="2 3">
    <name type="scientific">Brevibacterium aurantiacum</name>
    <dbReference type="NCBI Taxonomy" id="273384"/>
    <lineage>
        <taxon>Bacteria</taxon>
        <taxon>Bacillati</taxon>
        <taxon>Actinomycetota</taxon>
        <taxon>Actinomycetes</taxon>
        <taxon>Micrococcales</taxon>
        <taxon>Brevibacteriaceae</taxon>
        <taxon>Brevibacterium</taxon>
    </lineage>
</organism>
<dbReference type="PROSITE" id="PS50935">
    <property type="entry name" value="SSB"/>
    <property type="match status" value="1"/>
</dbReference>
<dbReference type="InterPro" id="IPR000424">
    <property type="entry name" value="Primosome_PriB/ssb"/>
</dbReference>
<accession>A0A1D7W672</accession>
<dbReference type="Pfam" id="PF00436">
    <property type="entry name" value="SSB"/>
    <property type="match status" value="1"/>
</dbReference>
<dbReference type="EMBL" id="CP017150">
    <property type="protein sequence ID" value="AOP54475.1"/>
    <property type="molecule type" value="Genomic_DNA"/>
</dbReference>
<dbReference type="AlphaFoldDB" id="A0A1D7W672"/>
<sequence>MKRIEFAGNLGGDPKYFEAKGKKRQRALLSIHLDQPYRGEDAKDEDEVHEWLSVVVFGQQADNVVESMASGTHVFGWGNLNLRPMEHVRTDSLLEALEDLDDDDITVAQVKKLVEGDSREVSLLQVNAQQIAPSTKFQSMEVEKNAKKSKSRKTTKDDEEEDETPKTKTRSKVGAKASSKSKAASEDEDDDW</sequence>
<dbReference type="OrthoDB" id="4954156at2"/>
<evidence type="ECO:0000313" key="2">
    <source>
        <dbReference type="EMBL" id="AOP54475.1"/>
    </source>
</evidence>
<dbReference type="KEGG" id="blin:BLSMQ_2769"/>
<dbReference type="RefSeq" id="WP_069600566.1">
    <property type="nucleotide sequence ID" value="NZ_CP017150.1"/>
</dbReference>
<name>A0A1D7W672_BREAU</name>
<evidence type="ECO:0000256" key="1">
    <source>
        <dbReference type="SAM" id="MobiDB-lite"/>
    </source>
</evidence>
<protein>
    <submittedName>
        <fullName evidence="2">Uncharacterized protein</fullName>
    </submittedName>
</protein>
<dbReference type="GO" id="GO:0003697">
    <property type="term" value="F:single-stranded DNA binding"/>
    <property type="evidence" value="ECO:0007669"/>
    <property type="project" value="InterPro"/>
</dbReference>
<proteinExistence type="predicted"/>
<feature type="region of interest" description="Disordered" evidence="1">
    <location>
        <begin position="135"/>
        <end position="192"/>
    </location>
</feature>
<dbReference type="InterPro" id="IPR012340">
    <property type="entry name" value="NA-bd_OB-fold"/>
</dbReference>
<gene>
    <name evidence="2" type="ORF">BLSMQ_2769</name>
</gene>
<evidence type="ECO:0000313" key="3">
    <source>
        <dbReference type="Proteomes" id="UP000094793"/>
    </source>
</evidence>
<dbReference type="Proteomes" id="UP000094793">
    <property type="component" value="Chromosome"/>
</dbReference>
<dbReference type="SUPFAM" id="SSF50249">
    <property type="entry name" value="Nucleic acid-binding proteins"/>
    <property type="match status" value="1"/>
</dbReference>